<dbReference type="AlphaFoldDB" id="B4GTI0"/>
<sequence>MGLPRGKCCSRSEQRLSNVGKGKGTGMGWARARARARALATFEEPVIQDGALGLRLEWGFGVAKVDPVAACKM</sequence>
<accession>B4GTI0</accession>
<evidence type="ECO:0000313" key="3">
    <source>
        <dbReference type="Proteomes" id="UP000008744"/>
    </source>
</evidence>
<protein>
    <submittedName>
        <fullName evidence="2">GL14270</fullName>
    </submittedName>
</protein>
<dbReference type="EMBL" id="CH479190">
    <property type="protein sequence ID" value="EDW25850.1"/>
    <property type="molecule type" value="Genomic_DNA"/>
</dbReference>
<dbReference type="Proteomes" id="UP000008744">
    <property type="component" value="Unassembled WGS sequence"/>
</dbReference>
<organism evidence="3">
    <name type="scientific">Drosophila persimilis</name>
    <name type="common">Fruit fly</name>
    <dbReference type="NCBI Taxonomy" id="7234"/>
    <lineage>
        <taxon>Eukaryota</taxon>
        <taxon>Metazoa</taxon>
        <taxon>Ecdysozoa</taxon>
        <taxon>Arthropoda</taxon>
        <taxon>Hexapoda</taxon>
        <taxon>Insecta</taxon>
        <taxon>Pterygota</taxon>
        <taxon>Neoptera</taxon>
        <taxon>Endopterygota</taxon>
        <taxon>Diptera</taxon>
        <taxon>Brachycera</taxon>
        <taxon>Muscomorpha</taxon>
        <taxon>Ephydroidea</taxon>
        <taxon>Drosophilidae</taxon>
        <taxon>Drosophila</taxon>
        <taxon>Sophophora</taxon>
    </lineage>
</organism>
<feature type="region of interest" description="Disordered" evidence="1">
    <location>
        <begin position="1"/>
        <end position="26"/>
    </location>
</feature>
<gene>
    <name evidence="2" type="primary">Dper\GL14270</name>
    <name evidence="2" type="ORF">Dper_GL14270</name>
</gene>
<reference evidence="2 3" key="1">
    <citation type="journal article" date="2007" name="Nature">
        <title>Evolution of genes and genomes on the Drosophila phylogeny.</title>
        <authorList>
            <consortium name="Drosophila 12 Genomes Consortium"/>
            <person name="Clark A.G."/>
            <person name="Eisen M.B."/>
            <person name="Smith D.R."/>
            <person name="Bergman C.M."/>
            <person name="Oliver B."/>
            <person name="Markow T.A."/>
            <person name="Kaufman T.C."/>
            <person name="Kellis M."/>
            <person name="Gelbart W."/>
            <person name="Iyer V.N."/>
            <person name="Pollard D.A."/>
            <person name="Sackton T.B."/>
            <person name="Larracuente A.M."/>
            <person name="Singh N.D."/>
            <person name="Abad J.P."/>
            <person name="Abt D.N."/>
            <person name="Adryan B."/>
            <person name="Aguade M."/>
            <person name="Akashi H."/>
            <person name="Anderson W.W."/>
            <person name="Aquadro C.F."/>
            <person name="Ardell D.H."/>
            <person name="Arguello R."/>
            <person name="Artieri C.G."/>
            <person name="Barbash D.A."/>
            <person name="Barker D."/>
            <person name="Barsanti P."/>
            <person name="Batterham P."/>
            <person name="Batzoglou S."/>
            <person name="Begun D."/>
            <person name="Bhutkar A."/>
            <person name="Blanco E."/>
            <person name="Bosak S.A."/>
            <person name="Bradley R.K."/>
            <person name="Brand A.D."/>
            <person name="Brent M.R."/>
            <person name="Brooks A.N."/>
            <person name="Brown R.H."/>
            <person name="Butlin R.K."/>
            <person name="Caggese C."/>
            <person name="Calvi B.R."/>
            <person name="Bernardo de Carvalho A."/>
            <person name="Caspi A."/>
            <person name="Castrezana S."/>
            <person name="Celniker S.E."/>
            <person name="Chang J.L."/>
            <person name="Chapple C."/>
            <person name="Chatterji S."/>
            <person name="Chinwalla A."/>
            <person name="Civetta A."/>
            <person name="Clifton S.W."/>
            <person name="Comeron J.M."/>
            <person name="Costello J.C."/>
            <person name="Coyne J.A."/>
            <person name="Daub J."/>
            <person name="David R.G."/>
            <person name="Delcher A.L."/>
            <person name="Delehaunty K."/>
            <person name="Do C.B."/>
            <person name="Ebling H."/>
            <person name="Edwards K."/>
            <person name="Eickbush T."/>
            <person name="Evans J.D."/>
            <person name="Filipski A."/>
            <person name="Findeiss S."/>
            <person name="Freyhult E."/>
            <person name="Fulton L."/>
            <person name="Fulton R."/>
            <person name="Garcia A.C."/>
            <person name="Gardiner A."/>
            <person name="Garfield D.A."/>
            <person name="Garvin B.E."/>
            <person name="Gibson G."/>
            <person name="Gilbert D."/>
            <person name="Gnerre S."/>
            <person name="Godfrey J."/>
            <person name="Good R."/>
            <person name="Gotea V."/>
            <person name="Gravely B."/>
            <person name="Greenberg A.J."/>
            <person name="Griffiths-Jones S."/>
            <person name="Gross S."/>
            <person name="Guigo R."/>
            <person name="Gustafson E.A."/>
            <person name="Haerty W."/>
            <person name="Hahn M.W."/>
            <person name="Halligan D.L."/>
            <person name="Halpern A.L."/>
            <person name="Halter G.M."/>
            <person name="Han M.V."/>
            <person name="Heger A."/>
            <person name="Hillier L."/>
            <person name="Hinrichs A.S."/>
            <person name="Holmes I."/>
            <person name="Hoskins R.A."/>
            <person name="Hubisz M.J."/>
            <person name="Hultmark D."/>
            <person name="Huntley M.A."/>
            <person name="Jaffe D.B."/>
            <person name="Jagadeeshan S."/>
            <person name="Jeck W.R."/>
            <person name="Johnson J."/>
            <person name="Jones C.D."/>
            <person name="Jordan W.C."/>
            <person name="Karpen G.H."/>
            <person name="Kataoka E."/>
            <person name="Keightley P.D."/>
            <person name="Kheradpour P."/>
            <person name="Kirkness E.F."/>
            <person name="Koerich L.B."/>
            <person name="Kristiansen K."/>
            <person name="Kudrna D."/>
            <person name="Kulathinal R.J."/>
            <person name="Kumar S."/>
            <person name="Kwok R."/>
            <person name="Lander E."/>
            <person name="Langley C.H."/>
            <person name="Lapoint R."/>
            <person name="Lazzaro B.P."/>
            <person name="Lee S.J."/>
            <person name="Levesque L."/>
            <person name="Li R."/>
            <person name="Lin C.F."/>
            <person name="Lin M.F."/>
            <person name="Lindblad-Toh K."/>
            <person name="Llopart A."/>
            <person name="Long M."/>
            <person name="Low L."/>
            <person name="Lozovsky E."/>
            <person name="Lu J."/>
            <person name="Luo M."/>
            <person name="Machado C.A."/>
            <person name="Makalowski W."/>
            <person name="Marzo M."/>
            <person name="Matsuda M."/>
            <person name="Matzkin L."/>
            <person name="McAllister B."/>
            <person name="McBride C.S."/>
            <person name="McKernan B."/>
            <person name="McKernan K."/>
            <person name="Mendez-Lago M."/>
            <person name="Minx P."/>
            <person name="Mollenhauer M.U."/>
            <person name="Montooth K."/>
            <person name="Mount S.M."/>
            <person name="Mu X."/>
            <person name="Myers E."/>
            <person name="Negre B."/>
            <person name="Newfeld S."/>
            <person name="Nielsen R."/>
            <person name="Noor M.A."/>
            <person name="O'Grady P."/>
            <person name="Pachter L."/>
            <person name="Papaceit M."/>
            <person name="Parisi M.J."/>
            <person name="Parisi M."/>
            <person name="Parts L."/>
            <person name="Pedersen J.S."/>
            <person name="Pesole G."/>
            <person name="Phillippy A.M."/>
            <person name="Ponting C.P."/>
            <person name="Pop M."/>
            <person name="Porcelli D."/>
            <person name="Powell J.R."/>
            <person name="Prohaska S."/>
            <person name="Pruitt K."/>
            <person name="Puig M."/>
            <person name="Quesneville H."/>
            <person name="Ram K.R."/>
            <person name="Rand D."/>
            <person name="Rasmussen M.D."/>
            <person name="Reed L.K."/>
            <person name="Reenan R."/>
            <person name="Reily A."/>
            <person name="Remington K.A."/>
            <person name="Rieger T.T."/>
            <person name="Ritchie M.G."/>
            <person name="Robin C."/>
            <person name="Rogers Y.H."/>
            <person name="Rohde C."/>
            <person name="Rozas J."/>
            <person name="Rubenfield M.J."/>
            <person name="Ruiz A."/>
            <person name="Russo S."/>
            <person name="Salzberg S.L."/>
            <person name="Sanchez-Gracia A."/>
            <person name="Saranga D.J."/>
            <person name="Sato H."/>
            <person name="Schaeffer S.W."/>
            <person name="Schatz M.C."/>
            <person name="Schlenke T."/>
            <person name="Schwartz R."/>
            <person name="Segarra C."/>
            <person name="Singh R.S."/>
            <person name="Sirot L."/>
            <person name="Sirota M."/>
            <person name="Sisneros N.B."/>
            <person name="Smith C.D."/>
            <person name="Smith T.F."/>
            <person name="Spieth J."/>
            <person name="Stage D.E."/>
            <person name="Stark A."/>
            <person name="Stephan W."/>
            <person name="Strausberg R.L."/>
            <person name="Strempel S."/>
            <person name="Sturgill D."/>
            <person name="Sutton G."/>
            <person name="Sutton G.G."/>
            <person name="Tao W."/>
            <person name="Teichmann S."/>
            <person name="Tobari Y.N."/>
            <person name="Tomimura Y."/>
            <person name="Tsolas J.M."/>
            <person name="Valente V.L."/>
            <person name="Venter E."/>
            <person name="Venter J.C."/>
            <person name="Vicario S."/>
            <person name="Vieira F.G."/>
            <person name="Vilella A.J."/>
            <person name="Villasante A."/>
            <person name="Walenz B."/>
            <person name="Wang J."/>
            <person name="Wasserman M."/>
            <person name="Watts T."/>
            <person name="Wilson D."/>
            <person name="Wilson R.K."/>
            <person name="Wing R.A."/>
            <person name="Wolfner M.F."/>
            <person name="Wong A."/>
            <person name="Wong G.K."/>
            <person name="Wu C.I."/>
            <person name="Wu G."/>
            <person name="Yamamoto D."/>
            <person name="Yang H.P."/>
            <person name="Yang S.P."/>
            <person name="Yorke J.A."/>
            <person name="Yoshida K."/>
            <person name="Zdobnov E."/>
            <person name="Zhang P."/>
            <person name="Zhang Y."/>
            <person name="Zimin A.V."/>
            <person name="Baldwin J."/>
            <person name="Abdouelleil A."/>
            <person name="Abdulkadir J."/>
            <person name="Abebe A."/>
            <person name="Abera B."/>
            <person name="Abreu J."/>
            <person name="Acer S.C."/>
            <person name="Aftuck L."/>
            <person name="Alexander A."/>
            <person name="An P."/>
            <person name="Anderson E."/>
            <person name="Anderson S."/>
            <person name="Arachi H."/>
            <person name="Azer M."/>
            <person name="Bachantsang P."/>
            <person name="Barry A."/>
            <person name="Bayul T."/>
            <person name="Berlin A."/>
            <person name="Bessette D."/>
            <person name="Bloom T."/>
            <person name="Blye J."/>
            <person name="Boguslavskiy L."/>
            <person name="Bonnet C."/>
            <person name="Boukhgalter B."/>
            <person name="Bourzgui I."/>
            <person name="Brown A."/>
            <person name="Cahill P."/>
            <person name="Channer S."/>
            <person name="Cheshatsang Y."/>
            <person name="Chuda L."/>
            <person name="Citroen M."/>
            <person name="Collymore A."/>
            <person name="Cooke P."/>
            <person name="Costello M."/>
            <person name="D'Aco K."/>
            <person name="Daza R."/>
            <person name="De Haan G."/>
            <person name="DeGray S."/>
            <person name="DeMaso C."/>
            <person name="Dhargay N."/>
            <person name="Dooley K."/>
            <person name="Dooley E."/>
            <person name="Doricent M."/>
            <person name="Dorje P."/>
            <person name="Dorjee K."/>
            <person name="Dupes A."/>
            <person name="Elong R."/>
            <person name="Falk J."/>
            <person name="Farina A."/>
            <person name="Faro S."/>
            <person name="Ferguson D."/>
            <person name="Fisher S."/>
            <person name="Foley C.D."/>
            <person name="Franke A."/>
            <person name="Friedrich D."/>
            <person name="Gadbois L."/>
            <person name="Gearin G."/>
            <person name="Gearin C.R."/>
            <person name="Giannoukos G."/>
            <person name="Goode T."/>
            <person name="Graham J."/>
            <person name="Grandbois E."/>
            <person name="Grewal S."/>
            <person name="Gyaltsen K."/>
            <person name="Hafez N."/>
            <person name="Hagos B."/>
            <person name="Hall J."/>
            <person name="Henson C."/>
            <person name="Hollinger A."/>
            <person name="Honan T."/>
            <person name="Huard M.D."/>
            <person name="Hughes L."/>
            <person name="Hurhula B."/>
            <person name="Husby M.E."/>
            <person name="Kamat A."/>
            <person name="Kanga B."/>
            <person name="Kashin S."/>
            <person name="Khazanovich D."/>
            <person name="Kisner P."/>
            <person name="Lance K."/>
            <person name="Lara M."/>
            <person name="Lee W."/>
            <person name="Lennon N."/>
            <person name="Letendre F."/>
            <person name="LeVine R."/>
            <person name="Lipovsky A."/>
            <person name="Liu X."/>
            <person name="Liu J."/>
            <person name="Liu S."/>
            <person name="Lokyitsang T."/>
            <person name="Lokyitsang Y."/>
            <person name="Lubonja R."/>
            <person name="Lui A."/>
            <person name="MacDonald P."/>
            <person name="Magnisalis V."/>
            <person name="Maru K."/>
            <person name="Matthews C."/>
            <person name="McCusker W."/>
            <person name="McDonough S."/>
            <person name="Mehta T."/>
            <person name="Meldrim J."/>
            <person name="Meneus L."/>
            <person name="Mihai O."/>
            <person name="Mihalev A."/>
            <person name="Mihova T."/>
            <person name="Mittelman R."/>
            <person name="Mlenga V."/>
            <person name="Montmayeur A."/>
            <person name="Mulrain L."/>
            <person name="Navidi A."/>
            <person name="Naylor J."/>
            <person name="Negash T."/>
            <person name="Nguyen T."/>
            <person name="Nguyen N."/>
            <person name="Nicol R."/>
            <person name="Norbu C."/>
            <person name="Norbu N."/>
            <person name="Novod N."/>
            <person name="O'Neill B."/>
            <person name="Osman S."/>
            <person name="Markiewicz E."/>
            <person name="Oyono O.L."/>
            <person name="Patti C."/>
            <person name="Phunkhang P."/>
            <person name="Pierre F."/>
            <person name="Priest M."/>
            <person name="Raghuraman S."/>
            <person name="Rege F."/>
            <person name="Reyes R."/>
            <person name="Rise C."/>
            <person name="Rogov P."/>
            <person name="Ross K."/>
            <person name="Ryan E."/>
            <person name="Settipalli S."/>
            <person name="Shea T."/>
            <person name="Sherpa N."/>
            <person name="Shi L."/>
            <person name="Shih D."/>
            <person name="Sparrow T."/>
            <person name="Spaulding J."/>
            <person name="Stalker J."/>
            <person name="Stange-Thomann N."/>
            <person name="Stavropoulos S."/>
            <person name="Stone C."/>
            <person name="Strader C."/>
            <person name="Tesfaye S."/>
            <person name="Thomson T."/>
            <person name="Thoulutsang Y."/>
            <person name="Thoulutsang D."/>
            <person name="Topham K."/>
            <person name="Topping I."/>
            <person name="Tsamla T."/>
            <person name="Vassiliev H."/>
            <person name="Vo A."/>
            <person name="Wangchuk T."/>
            <person name="Wangdi T."/>
            <person name="Weiand M."/>
            <person name="Wilkinson J."/>
            <person name="Wilson A."/>
            <person name="Yadav S."/>
            <person name="Young G."/>
            <person name="Yu Q."/>
            <person name="Zembek L."/>
            <person name="Zhong D."/>
            <person name="Zimmer A."/>
            <person name="Zwirko Z."/>
            <person name="Jaffe D.B."/>
            <person name="Alvarez P."/>
            <person name="Brockman W."/>
            <person name="Butler J."/>
            <person name="Chin C."/>
            <person name="Gnerre S."/>
            <person name="Grabherr M."/>
            <person name="Kleber M."/>
            <person name="Mauceli E."/>
            <person name="MacCallum I."/>
        </authorList>
    </citation>
    <scope>NUCLEOTIDE SEQUENCE [LARGE SCALE GENOMIC DNA]</scope>
    <source>
        <strain evidence="3">MSH-3 / Tucson 14011-0111.49</strain>
    </source>
</reference>
<dbReference type="HOGENOM" id="CLU_2707387_0_0_1"/>
<evidence type="ECO:0000313" key="2">
    <source>
        <dbReference type="EMBL" id="EDW25850.1"/>
    </source>
</evidence>
<keyword evidence="3" id="KW-1185">Reference proteome</keyword>
<name>B4GTI0_DROPE</name>
<evidence type="ECO:0000256" key="1">
    <source>
        <dbReference type="SAM" id="MobiDB-lite"/>
    </source>
</evidence>
<dbReference type="OMA" id="KCCSRSE"/>
<proteinExistence type="predicted"/>